<evidence type="ECO:0000313" key="4">
    <source>
        <dbReference type="Proteomes" id="UP001597285"/>
    </source>
</evidence>
<feature type="signal peptide" evidence="2">
    <location>
        <begin position="1"/>
        <end position="23"/>
    </location>
</feature>
<sequence>MRKTFLFTFMVALLSIVSLGCQSQSERSAGSINEGRSSIESKTPSTSEAAISSSESTDPLTTNQTTVPTLFIHGYEGTKGTFDGMLSRLEVSGLGEKALTVTVQPDGSVSETGSWQDQAINPLIQVLFADNKNNEWNQADWIKAVLSYLKETYQIDEVNLVGHSMGGVSSFRYLVTYGNDDSLPTVDKFIAIGAPFNDFVTGNETQTLDALSQDGPSVISERYGDFSAAIQQYPSSTKMLNIVGDLQDGSEGDGTVPVRSGLAIGYLMQTNGLDYHDEEITGAQAHHSQLHENIKVDKLVAEFLWSN</sequence>
<protein>
    <submittedName>
        <fullName evidence="3">Alpha/beta fold hydrolase</fullName>
    </submittedName>
</protein>
<proteinExistence type="predicted"/>
<gene>
    <name evidence="3" type="ORF">ACFSBK_09020</name>
</gene>
<keyword evidence="2" id="KW-0732">Signal</keyword>
<dbReference type="SUPFAM" id="SSF53474">
    <property type="entry name" value="alpha/beta-Hydrolases"/>
    <property type="match status" value="1"/>
</dbReference>
<accession>A0ABW4NPE3</accession>
<name>A0ABW4NPE3_9LACT</name>
<evidence type="ECO:0000256" key="2">
    <source>
        <dbReference type="SAM" id="SignalP"/>
    </source>
</evidence>
<feature type="compositionally biased region" description="Low complexity" evidence="1">
    <location>
        <begin position="45"/>
        <end position="57"/>
    </location>
</feature>
<dbReference type="EMBL" id="JBHUFF010000014">
    <property type="protein sequence ID" value="MFD1799989.1"/>
    <property type="molecule type" value="Genomic_DNA"/>
</dbReference>
<dbReference type="PROSITE" id="PS51257">
    <property type="entry name" value="PROKAR_LIPOPROTEIN"/>
    <property type="match status" value="1"/>
</dbReference>
<dbReference type="GO" id="GO:0016787">
    <property type="term" value="F:hydrolase activity"/>
    <property type="evidence" value="ECO:0007669"/>
    <property type="project" value="UniProtKB-KW"/>
</dbReference>
<evidence type="ECO:0000256" key="1">
    <source>
        <dbReference type="SAM" id="MobiDB-lite"/>
    </source>
</evidence>
<dbReference type="Proteomes" id="UP001597285">
    <property type="component" value="Unassembled WGS sequence"/>
</dbReference>
<dbReference type="Pfam" id="PF06028">
    <property type="entry name" value="DUF915"/>
    <property type="match status" value="1"/>
</dbReference>
<dbReference type="InterPro" id="IPR010315">
    <property type="entry name" value="DUF915_hydro-like"/>
</dbReference>
<dbReference type="InterPro" id="IPR029058">
    <property type="entry name" value="AB_hydrolase_fold"/>
</dbReference>
<feature type="compositionally biased region" description="Polar residues" evidence="1">
    <location>
        <begin position="27"/>
        <end position="44"/>
    </location>
</feature>
<reference evidence="4" key="1">
    <citation type="journal article" date="2019" name="Int. J. Syst. Evol. Microbiol.">
        <title>The Global Catalogue of Microorganisms (GCM) 10K type strain sequencing project: providing services to taxonomists for standard genome sequencing and annotation.</title>
        <authorList>
            <consortium name="The Broad Institute Genomics Platform"/>
            <consortium name="The Broad Institute Genome Sequencing Center for Infectious Disease"/>
            <person name="Wu L."/>
            <person name="Ma J."/>
        </authorList>
    </citation>
    <scope>NUCLEOTIDE SEQUENCE [LARGE SCALE GENOMIC DNA]</scope>
    <source>
        <strain evidence="4">KCTC 42143</strain>
    </source>
</reference>
<dbReference type="RefSeq" id="WP_058920007.1">
    <property type="nucleotide sequence ID" value="NZ_JBHSQC010000015.1"/>
</dbReference>
<keyword evidence="3" id="KW-0378">Hydrolase</keyword>
<dbReference type="Gene3D" id="3.40.50.1820">
    <property type="entry name" value="alpha/beta hydrolase"/>
    <property type="match status" value="1"/>
</dbReference>
<organism evidence="3 4">
    <name type="scientific">Carnobacterium antarcticum</name>
    <dbReference type="NCBI Taxonomy" id="2126436"/>
    <lineage>
        <taxon>Bacteria</taxon>
        <taxon>Bacillati</taxon>
        <taxon>Bacillota</taxon>
        <taxon>Bacilli</taxon>
        <taxon>Lactobacillales</taxon>
        <taxon>Carnobacteriaceae</taxon>
        <taxon>Carnobacterium</taxon>
    </lineage>
</organism>
<feature type="region of interest" description="Disordered" evidence="1">
    <location>
        <begin position="27"/>
        <end position="63"/>
    </location>
</feature>
<feature type="chain" id="PRO_5046676088" evidence="2">
    <location>
        <begin position="24"/>
        <end position="307"/>
    </location>
</feature>
<comment type="caution">
    <text evidence="3">The sequence shown here is derived from an EMBL/GenBank/DDBJ whole genome shotgun (WGS) entry which is preliminary data.</text>
</comment>
<keyword evidence="4" id="KW-1185">Reference proteome</keyword>
<evidence type="ECO:0000313" key="3">
    <source>
        <dbReference type="EMBL" id="MFD1799989.1"/>
    </source>
</evidence>